<keyword evidence="8" id="KW-1185">Reference proteome</keyword>
<dbReference type="SMART" id="SM00409">
    <property type="entry name" value="IG"/>
    <property type="match status" value="2"/>
</dbReference>
<evidence type="ECO:0000256" key="5">
    <source>
        <dbReference type="SAM" id="SignalP"/>
    </source>
</evidence>
<feature type="region of interest" description="Disordered" evidence="3">
    <location>
        <begin position="412"/>
        <end position="455"/>
    </location>
</feature>
<evidence type="ECO:0000313" key="7">
    <source>
        <dbReference type="EMBL" id="KAG7492123.1"/>
    </source>
</evidence>
<dbReference type="SUPFAM" id="SSF48726">
    <property type="entry name" value="Immunoglobulin"/>
    <property type="match status" value="1"/>
</dbReference>
<keyword evidence="4" id="KW-0812">Transmembrane</keyword>
<dbReference type="GO" id="GO:0004888">
    <property type="term" value="F:transmembrane signaling receptor activity"/>
    <property type="evidence" value="ECO:0007669"/>
    <property type="project" value="TreeGrafter"/>
</dbReference>
<dbReference type="AlphaFoldDB" id="A0A9D3QLA3"/>
<dbReference type="InterPro" id="IPR036179">
    <property type="entry name" value="Ig-like_dom_sf"/>
</dbReference>
<dbReference type="GO" id="GO:0006955">
    <property type="term" value="P:immune response"/>
    <property type="evidence" value="ECO:0007669"/>
    <property type="project" value="TreeGrafter"/>
</dbReference>
<evidence type="ECO:0000256" key="3">
    <source>
        <dbReference type="SAM" id="MobiDB-lite"/>
    </source>
</evidence>
<sequence length="455" mass="50860">MERILFIFTVFIALTEGHQKPEVTMWPGPKEIYSGDTLVLSCNGSGQVTWFFNDKANDKSNETWTITAVSTNNSGLYSCQRGTTKSDPKKITVLEYIPPATLSLISGLPVITLGDSVVLELQDDEGLEGWFCRVYKSGRARRIKIRPALMSSSETTVQIHPNILLKNESPALYWCEHKKTMKRSNVITVTTTDKMVMLETLPEPATLGKELVLQCLVWGQPIISEAAFYKDDKQLESSSSTYKIALVTKHDEGKYRCQATYKFKDNKSNIPHTVTSDTQVLRTKVAPPQPVLTIKGKDMSCTCEKCTGSHTYRYYYKRMDGKLMQVTDGKVLTDGEYMCRAVWDQGVSMLSQPIYTRAPQGSPWIIIIIVILGILLFVALIIYIWIKRKHANDAAKAQEAAYEELPQTKDAIEMQKTKAGEQGGEGGYEALKRSKTDEKEGEYQTLGAGEGKGGE</sequence>
<dbReference type="SMART" id="SM00408">
    <property type="entry name" value="IGc2"/>
    <property type="match status" value="2"/>
</dbReference>
<gene>
    <name evidence="7" type="ORF">MATL_G00010820</name>
</gene>
<keyword evidence="4" id="KW-1133">Transmembrane helix</keyword>
<dbReference type="OrthoDB" id="8954737at2759"/>
<dbReference type="InterPro" id="IPR003599">
    <property type="entry name" value="Ig_sub"/>
</dbReference>
<dbReference type="PANTHER" id="PTHR11481:SF64">
    <property type="entry name" value="FC RECEPTOR-LIKE PROTEIN 4"/>
    <property type="match status" value="1"/>
</dbReference>
<evidence type="ECO:0000259" key="6">
    <source>
        <dbReference type="PROSITE" id="PS50835"/>
    </source>
</evidence>
<name>A0A9D3QLA3_MEGAT</name>
<dbReference type="PANTHER" id="PTHR11481">
    <property type="entry name" value="IMMUNOGLOBULIN FC RECEPTOR"/>
    <property type="match status" value="1"/>
</dbReference>
<evidence type="ECO:0000256" key="4">
    <source>
        <dbReference type="SAM" id="Phobius"/>
    </source>
</evidence>
<dbReference type="GO" id="GO:0009897">
    <property type="term" value="C:external side of plasma membrane"/>
    <property type="evidence" value="ECO:0007669"/>
    <property type="project" value="TreeGrafter"/>
</dbReference>
<organism evidence="7 8">
    <name type="scientific">Megalops atlanticus</name>
    <name type="common">Tarpon</name>
    <name type="synonym">Clupea gigantea</name>
    <dbReference type="NCBI Taxonomy" id="7932"/>
    <lineage>
        <taxon>Eukaryota</taxon>
        <taxon>Metazoa</taxon>
        <taxon>Chordata</taxon>
        <taxon>Craniata</taxon>
        <taxon>Vertebrata</taxon>
        <taxon>Euteleostomi</taxon>
        <taxon>Actinopterygii</taxon>
        <taxon>Neopterygii</taxon>
        <taxon>Teleostei</taxon>
        <taxon>Elopiformes</taxon>
        <taxon>Megalopidae</taxon>
        <taxon>Megalops</taxon>
    </lineage>
</organism>
<protein>
    <recommendedName>
        <fullName evidence="6">Ig-like domain-containing protein</fullName>
    </recommendedName>
</protein>
<feature type="signal peptide" evidence="5">
    <location>
        <begin position="1"/>
        <end position="17"/>
    </location>
</feature>
<dbReference type="EMBL" id="JAFDVH010000001">
    <property type="protein sequence ID" value="KAG7492123.1"/>
    <property type="molecule type" value="Genomic_DNA"/>
</dbReference>
<dbReference type="GO" id="GO:0007166">
    <property type="term" value="P:cell surface receptor signaling pathway"/>
    <property type="evidence" value="ECO:0007669"/>
    <property type="project" value="TreeGrafter"/>
</dbReference>
<evidence type="ECO:0000313" key="8">
    <source>
        <dbReference type="Proteomes" id="UP001046870"/>
    </source>
</evidence>
<feature type="domain" description="Ig-like" evidence="6">
    <location>
        <begin position="21"/>
        <end position="92"/>
    </location>
</feature>
<feature type="compositionally biased region" description="Basic and acidic residues" evidence="3">
    <location>
        <begin position="430"/>
        <end position="442"/>
    </location>
</feature>
<dbReference type="InterPro" id="IPR003598">
    <property type="entry name" value="Ig_sub2"/>
</dbReference>
<dbReference type="InterPro" id="IPR050488">
    <property type="entry name" value="Ig_Fc_receptor"/>
</dbReference>
<accession>A0A9D3QLA3</accession>
<reference evidence="7" key="1">
    <citation type="submission" date="2021-01" db="EMBL/GenBank/DDBJ databases">
        <authorList>
            <person name="Zahm M."/>
            <person name="Roques C."/>
            <person name="Cabau C."/>
            <person name="Klopp C."/>
            <person name="Donnadieu C."/>
            <person name="Jouanno E."/>
            <person name="Lampietro C."/>
            <person name="Louis A."/>
            <person name="Herpin A."/>
            <person name="Echchiki A."/>
            <person name="Berthelot C."/>
            <person name="Parey E."/>
            <person name="Roest-Crollius H."/>
            <person name="Braasch I."/>
            <person name="Postlethwait J."/>
            <person name="Bobe J."/>
            <person name="Montfort J."/>
            <person name="Bouchez O."/>
            <person name="Begum T."/>
            <person name="Mejri S."/>
            <person name="Adams A."/>
            <person name="Chen W.-J."/>
            <person name="Guiguen Y."/>
        </authorList>
    </citation>
    <scope>NUCLEOTIDE SEQUENCE</scope>
    <source>
        <strain evidence="7">YG-15Mar2019-1</strain>
        <tissue evidence="7">Brain</tissue>
    </source>
</reference>
<proteinExistence type="predicted"/>
<keyword evidence="1 5" id="KW-0732">Signal</keyword>
<feature type="domain" description="Ig-like" evidence="6">
    <location>
        <begin position="193"/>
        <end position="275"/>
    </location>
</feature>
<dbReference type="InterPro" id="IPR007110">
    <property type="entry name" value="Ig-like_dom"/>
</dbReference>
<comment type="caution">
    <text evidence="7">The sequence shown here is derived from an EMBL/GenBank/DDBJ whole genome shotgun (WGS) entry which is preliminary data.</text>
</comment>
<dbReference type="InterPro" id="IPR013783">
    <property type="entry name" value="Ig-like_fold"/>
</dbReference>
<dbReference type="Gene3D" id="2.60.40.10">
    <property type="entry name" value="Immunoglobulins"/>
    <property type="match status" value="2"/>
</dbReference>
<dbReference type="PROSITE" id="PS50835">
    <property type="entry name" value="IG_LIKE"/>
    <property type="match status" value="2"/>
</dbReference>
<keyword evidence="4" id="KW-0472">Membrane</keyword>
<keyword evidence="2" id="KW-1015">Disulfide bond</keyword>
<dbReference type="Pfam" id="PF13927">
    <property type="entry name" value="Ig_3"/>
    <property type="match status" value="1"/>
</dbReference>
<evidence type="ECO:0000256" key="2">
    <source>
        <dbReference type="ARBA" id="ARBA00023157"/>
    </source>
</evidence>
<feature type="chain" id="PRO_5038461859" description="Ig-like domain-containing protein" evidence="5">
    <location>
        <begin position="18"/>
        <end position="455"/>
    </location>
</feature>
<evidence type="ECO:0000256" key="1">
    <source>
        <dbReference type="ARBA" id="ARBA00022729"/>
    </source>
</evidence>
<dbReference type="Proteomes" id="UP001046870">
    <property type="component" value="Chromosome 1"/>
</dbReference>
<feature type="transmembrane region" description="Helical" evidence="4">
    <location>
        <begin position="364"/>
        <end position="386"/>
    </location>
</feature>